<dbReference type="GO" id="GO:0006355">
    <property type="term" value="P:regulation of DNA-templated transcription"/>
    <property type="evidence" value="ECO:0007669"/>
    <property type="project" value="InterPro"/>
</dbReference>
<proteinExistence type="inferred from homology"/>
<dbReference type="InterPro" id="IPR008807">
    <property type="entry name" value="ROS_MUCR"/>
</dbReference>
<name>A0A369TDJ0_9PROT</name>
<dbReference type="RefSeq" id="WP_114580602.1">
    <property type="nucleotide sequence ID" value="NZ_QPMH01000002.1"/>
</dbReference>
<protein>
    <submittedName>
        <fullName evidence="2">MucR family transcriptional regulator</fullName>
    </submittedName>
</protein>
<dbReference type="Proteomes" id="UP000253941">
    <property type="component" value="Unassembled WGS sequence"/>
</dbReference>
<dbReference type="EMBL" id="QPMH01000002">
    <property type="protein sequence ID" value="RDD63348.1"/>
    <property type="molecule type" value="Genomic_DNA"/>
</dbReference>
<reference evidence="2 3" key="1">
    <citation type="submission" date="2018-07" db="EMBL/GenBank/DDBJ databases">
        <title>Venubactetium sediminum gen. nov., sp. nov., isolated from a marine solar saltern.</title>
        <authorList>
            <person name="Wang S."/>
        </authorList>
    </citation>
    <scope>NUCLEOTIDE SEQUENCE [LARGE SCALE GENOMIC DNA]</scope>
    <source>
        <strain evidence="2 3">WD2A32</strain>
    </source>
</reference>
<evidence type="ECO:0000313" key="3">
    <source>
        <dbReference type="Proteomes" id="UP000253941"/>
    </source>
</evidence>
<gene>
    <name evidence="2" type="ORF">DRB17_02575</name>
</gene>
<keyword evidence="3" id="KW-1185">Reference proteome</keyword>
<sequence>MSEQAKSNEILNLTTNIVSAHVSNNSVAVNDLPKLIRDVYQSLSQVEQGGQAQQERPTPAVPIKKSVTPDYIVCLEDGKKLKMLKRHLKTAYDMTPDEYREKWGLPADYPMVAPNYAKQRSRLAKEIGLGTRARKGD</sequence>
<dbReference type="InterPro" id="IPR041920">
    <property type="entry name" value="ROS/MUCR_sf"/>
</dbReference>
<dbReference type="GO" id="GO:0003677">
    <property type="term" value="F:DNA binding"/>
    <property type="evidence" value="ECO:0007669"/>
    <property type="project" value="InterPro"/>
</dbReference>
<accession>A0A369TDJ0</accession>
<organism evidence="2 3">
    <name type="scientific">Ferruginivarius sediminum</name>
    <dbReference type="NCBI Taxonomy" id="2661937"/>
    <lineage>
        <taxon>Bacteria</taxon>
        <taxon>Pseudomonadati</taxon>
        <taxon>Pseudomonadota</taxon>
        <taxon>Alphaproteobacteria</taxon>
        <taxon>Rhodospirillales</taxon>
        <taxon>Rhodospirillaceae</taxon>
        <taxon>Ferruginivarius</taxon>
    </lineage>
</organism>
<evidence type="ECO:0000256" key="1">
    <source>
        <dbReference type="ARBA" id="ARBA00007031"/>
    </source>
</evidence>
<comment type="similarity">
    <text evidence="1">Belongs to the ros/MucR family.</text>
</comment>
<dbReference type="AlphaFoldDB" id="A0A369TDJ0"/>
<dbReference type="GO" id="GO:0008270">
    <property type="term" value="F:zinc ion binding"/>
    <property type="evidence" value="ECO:0007669"/>
    <property type="project" value="InterPro"/>
</dbReference>
<dbReference type="Gene3D" id="1.10.10.1550">
    <property type="entry name" value="ROS/MUCR transcriptional regulator protein"/>
    <property type="match status" value="1"/>
</dbReference>
<evidence type="ECO:0000313" key="2">
    <source>
        <dbReference type="EMBL" id="RDD63348.1"/>
    </source>
</evidence>
<dbReference type="Pfam" id="PF05443">
    <property type="entry name" value="ROS_MUCR"/>
    <property type="match status" value="1"/>
</dbReference>
<comment type="caution">
    <text evidence="2">The sequence shown here is derived from an EMBL/GenBank/DDBJ whole genome shotgun (WGS) entry which is preliminary data.</text>
</comment>